<proteinExistence type="predicted"/>
<organism evidence="2 3">
    <name type="scientific">Alkalibacillus filiformis</name>
    <dbReference type="NCBI Taxonomy" id="200990"/>
    <lineage>
        <taxon>Bacteria</taxon>
        <taxon>Bacillati</taxon>
        <taxon>Bacillota</taxon>
        <taxon>Bacilli</taxon>
        <taxon>Bacillales</taxon>
        <taxon>Bacillaceae</taxon>
        <taxon>Alkalibacillus</taxon>
    </lineage>
</organism>
<reference evidence="2 3" key="1">
    <citation type="submission" date="2023-07" db="EMBL/GenBank/DDBJ databases">
        <title>Genomic Encyclopedia of Type Strains, Phase IV (KMG-IV): sequencing the most valuable type-strain genomes for metagenomic binning, comparative biology and taxonomic classification.</title>
        <authorList>
            <person name="Goeker M."/>
        </authorList>
    </citation>
    <scope>NUCLEOTIDE SEQUENCE [LARGE SCALE GENOMIC DNA]</scope>
    <source>
        <strain evidence="2 3">DSM 15448</strain>
    </source>
</reference>
<name>A0ABU0DWV1_9BACI</name>
<evidence type="ECO:0000313" key="3">
    <source>
        <dbReference type="Proteomes" id="UP001236723"/>
    </source>
</evidence>
<dbReference type="EMBL" id="JAUSUP010000017">
    <property type="protein sequence ID" value="MDQ0352927.1"/>
    <property type="molecule type" value="Genomic_DNA"/>
</dbReference>
<keyword evidence="1" id="KW-0732">Signal</keyword>
<keyword evidence="3" id="KW-1185">Reference proteome</keyword>
<evidence type="ECO:0000313" key="2">
    <source>
        <dbReference type="EMBL" id="MDQ0352927.1"/>
    </source>
</evidence>
<evidence type="ECO:0000256" key="1">
    <source>
        <dbReference type="SAM" id="SignalP"/>
    </source>
</evidence>
<dbReference type="Proteomes" id="UP001236723">
    <property type="component" value="Unassembled WGS sequence"/>
</dbReference>
<accession>A0ABU0DWV1</accession>
<dbReference type="RefSeq" id="WP_307069920.1">
    <property type="nucleotide sequence ID" value="NZ_JAUSUP010000017.1"/>
</dbReference>
<gene>
    <name evidence="2" type="ORF">J2R98_002778</name>
</gene>
<dbReference type="PROSITE" id="PS51257">
    <property type="entry name" value="PROKAR_LIPOPROTEIN"/>
    <property type="match status" value="1"/>
</dbReference>
<feature type="chain" id="PRO_5045095112" evidence="1">
    <location>
        <begin position="18"/>
        <end position="190"/>
    </location>
</feature>
<sequence length="190" mass="21625">MYRLLLLLSMMTLLLVACNDGLEENTIKHVKLSDIERSISTVSSDQMSVHEFNVSEEYNWLEVWVEKYVDGELVDDDFKFSKGVESGGHIIFSTDRDDNFSFNIGITNNGSVGTSHGHDTISEDREVSSFGWTINDGMAISEEELPLAGKFYINEGQSMGFRANTLEEWDDYKDDYDIAYIVKARFTNEN</sequence>
<protein>
    <submittedName>
        <fullName evidence="2">Uncharacterized protein</fullName>
    </submittedName>
</protein>
<feature type="signal peptide" evidence="1">
    <location>
        <begin position="1"/>
        <end position="17"/>
    </location>
</feature>
<comment type="caution">
    <text evidence="2">The sequence shown here is derived from an EMBL/GenBank/DDBJ whole genome shotgun (WGS) entry which is preliminary data.</text>
</comment>